<dbReference type="SUPFAM" id="SSF50129">
    <property type="entry name" value="GroES-like"/>
    <property type="match status" value="1"/>
</dbReference>
<accession>A0A117NNB4</accession>
<sequence length="812" mass="88403">MVTVMPSTGYTPHPSKMMKAAQWMGTGIVEVGVVPKPKITEPEDAIVQITHCTISGADIHLYAGELKDAMEKGDIIGQEAIGLVEEVGSNVKSIKAGDRVIILPVISCGTCDYCQRQEYSLCDNTNPSKEMEAAYGHRLGGKLGYSRLCGGYPGDQAEYCRVPHADLSCVKAPEYIDARKLLGLANVVTTAWHALELAEVQEGDVLGVWGCGPIGLAVQRLARLRGAKKIYAMDKDVQRLRIAEDFGMTPVDVDAHPDVAEYILSIEDHGLDRSIEASGYRSQEVEFPAMKAIGLERDSSDTLSAIVKATRKGGNVALVGDFFFTTQNFPIGPLMQKALTVRGGQTWPQKYFPFLMDLVVQGRLDTSWLFTYVDDFENIAEMYKKFSNHQVPGRLKVCLATAFGRSQQMQSYSDLPVSPGPSTTTVPPQELATPQFFVMFPPPPIALDWNNIGFKVRDGNGHVEIHFSHSGENKWSAPQFVASPFIPVHGMAPGLNYGQQVYEGLKAFRHPANDKITIFRPDRNAKRMQHSAEVVSIPPVPEDLFIECVQLAVGANAEYVPPHDSGAAMYVRPMLFGSSAQLGLSPPDGYTLAVFAMPTGVYHGASAVDALILEDFDRCAPHGTGAAKVGGNYAPVLRHSDRARREGFGITLHLDSATRTEVDEFSTSAFIGVKRDGDQITVIQPDSRNAIDSVTAASVLEIAGTLGYRVEKRRVAYEELREFDEVIAAGTAAALVPVGSITMQSRGDKFEYRCGAQKEGGEVCVKLLQTLRGIQSGTVEDTLGWNYEVQAPPKGWTQQAQEEIELSGANVP</sequence>
<dbReference type="PANTHER" id="PTHR42813">
    <property type="entry name" value="ZINC-TYPE ALCOHOL DEHYDROGENASE-LIKE"/>
    <property type="match status" value="1"/>
</dbReference>
<evidence type="ECO:0000256" key="1">
    <source>
        <dbReference type="ARBA" id="ARBA00001933"/>
    </source>
</evidence>
<evidence type="ECO:0000313" key="13">
    <source>
        <dbReference type="Proteomes" id="UP000055045"/>
    </source>
</evidence>
<keyword evidence="8" id="KW-0862">Zinc</keyword>
<dbReference type="PANTHER" id="PTHR42813:SF1">
    <property type="entry name" value="DEHYDROGENASE, PUTATIVE (AFU_ORTHOLOGUE AFUA_5G03930)-RELATED"/>
    <property type="match status" value="1"/>
</dbReference>
<evidence type="ECO:0000256" key="4">
    <source>
        <dbReference type="ARBA" id="ARBA00009320"/>
    </source>
</evidence>
<comment type="cofactor">
    <cofactor evidence="1">
        <name>pyridoxal 5'-phosphate</name>
        <dbReference type="ChEBI" id="CHEBI:597326"/>
    </cofactor>
</comment>
<dbReference type="GO" id="GO:0046872">
    <property type="term" value="F:metal ion binding"/>
    <property type="evidence" value="ECO:0007669"/>
    <property type="project" value="UniProtKB-KW"/>
</dbReference>
<name>A0A117NNB4_PENFR</name>
<dbReference type="InterPro" id="IPR013154">
    <property type="entry name" value="ADH-like_N"/>
</dbReference>
<dbReference type="SUPFAM" id="SSF51735">
    <property type="entry name" value="NAD(P)-binding Rossmann-fold domains"/>
    <property type="match status" value="1"/>
</dbReference>
<dbReference type="InterPro" id="IPR043131">
    <property type="entry name" value="BCAT-like_N"/>
</dbReference>
<dbReference type="InterPro" id="IPR036291">
    <property type="entry name" value="NAD(P)-bd_dom_sf"/>
</dbReference>
<evidence type="ECO:0000256" key="3">
    <source>
        <dbReference type="ARBA" id="ARBA00005179"/>
    </source>
</evidence>
<evidence type="ECO:0000256" key="7">
    <source>
        <dbReference type="ARBA" id="ARBA00022723"/>
    </source>
</evidence>
<dbReference type="Gene3D" id="3.20.10.10">
    <property type="entry name" value="D-amino Acid Aminotransferase, subunit A, domain 2"/>
    <property type="match status" value="1"/>
</dbReference>
<comment type="cofactor">
    <cofactor evidence="2">
        <name>Zn(2+)</name>
        <dbReference type="ChEBI" id="CHEBI:29105"/>
    </cofactor>
</comment>
<keyword evidence="9" id="KW-0663">Pyridoxal phosphate</keyword>
<dbReference type="InterPro" id="IPR013149">
    <property type="entry name" value="ADH-like_C"/>
</dbReference>
<gene>
    <name evidence="12" type="ORF">ACN42_g6567</name>
</gene>
<dbReference type="InterPro" id="IPR033939">
    <property type="entry name" value="BCAT_family"/>
</dbReference>
<dbReference type="CDD" id="cd01557">
    <property type="entry name" value="BCAT_beta_family"/>
    <property type="match status" value="1"/>
</dbReference>
<dbReference type="InterPro" id="IPR005786">
    <property type="entry name" value="B_amino_transII"/>
</dbReference>
<comment type="similarity">
    <text evidence="4">Belongs to the class-IV pyridoxal-phosphate-dependent aminotransferase family.</text>
</comment>
<evidence type="ECO:0000259" key="11">
    <source>
        <dbReference type="Pfam" id="PF08240"/>
    </source>
</evidence>
<comment type="pathway">
    <text evidence="3">Secondary metabolite biosynthesis.</text>
</comment>
<dbReference type="CDD" id="cd08283">
    <property type="entry name" value="FDH_like_1"/>
    <property type="match status" value="1"/>
</dbReference>
<evidence type="ECO:0000256" key="5">
    <source>
        <dbReference type="ARBA" id="ARBA00022576"/>
    </source>
</evidence>
<dbReference type="FunFam" id="3.30.470.10:FF:000004">
    <property type="entry name" value="Branched-chain-amino-acid aminotransferase"/>
    <property type="match status" value="1"/>
</dbReference>
<organism evidence="12 13">
    <name type="scientific">Penicillium freii</name>
    <dbReference type="NCBI Taxonomy" id="48697"/>
    <lineage>
        <taxon>Eukaryota</taxon>
        <taxon>Fungi</taxon>
        <taxon>Dikarya</taxon>
        <taxon>Ascomycota</taxon>
        <taxon>Pezizomycotina</taxon>
        <taxon>Eurotiomycetes</taxon>
        <taxon>Eurotiomycetidae</taxon>
        <taxon>Eurotiales</taxon>
        <taxon>Aspergillaceae</taxon>
        <taxon>Penicillium</taxon>
    </lineage>
</organism>
<dbReference type="GO" id="GO:0004084">
    <property type="term" value="F:branched-chain-amino-acid transaminase activity"/>
    <property type="evidence" value="ECO:0007669"/>
    <property type="project" value="InterPro"/>
</dbReference>
<evidence type="ECO:0000313" key="12">
    <source>
        <dbReference type="EMBL" id="KUM60543.1"/>
    </source>
</evidence>
<dbReference type="Pfam" id="PF08240">
    <property type="entry name" value="ADH_N"/>
    <property type="match status" value="1"/>
</dbReference>
<feature type="domain" description="Alcohol dehydrogenase-like N-terminal" evidence="11">
    <location>
        <begin position="42"/>
        <end position="173"/>
    </location>
</feature>
<dbReference type="Gene3D" id="3.40.50.720">
    <property type="entry name" value="NAD(P)-binding Rossmann-like Domain"/>
    <property type="match status" value="1"/>
</dbReference>
<proteinExistence type="inferred from homology"/>
<protein>
    <submittedName>
        <fullName evidence="12">Uncharacterized protein</fullName>
    </submittedName>
</protein>
<dbReference type="Proteomes" id="UP000055045">
    <property type="component" value="Unassembled WGS sequence"/>
</dbReference>
<evidence type="ECO:0000259" key="10">
    <source>
        <dbReference type="Pfam" id="PF00107"/>
    </source>
</evidence>
<dbReference type="Pfam" id="PF01063">
    <property type="entry name" value="Aminotran_4"/>
    <property type="match status" value="1"/>
</dbReference>
<keyword evidence="7" id="KW-0479">Metal-binding</keyword>
<keyword evidence="6" id="KW-0808">Transferase</keyword>
<evidence type="ECO:0000256" key="9">
    <source>
        <dbReference type="ARBA" id="ARBA00022898"/>
    </source>
</evidence>
<dbReference type="FunFam" id="3.20.10.10:FF:000010">
    <property type="entry name" value="Branched-chain amino acid aminotransferase"/>
    <property type="match status" value="1"/>
</dbReference>
<dbReference type="InterPro" id="IPR043132">
    <property type="entry name" value="BCAT-like_C"/>
</dbReference>
<feature type="domain" description="Alcohol dehydrogenase-like C-terminal" evidence="10">
    <location>
        <begin position="213"/>
        <end position="357"/>
    </location>
</feature>
<dbReference type="Pfam" id="PF00107">
    <property type="entry name" value="ADH_zinc_N"/>
    <property type="match status" value="1"/>
</dbReference>
<dbReference type="STRING" id="48697.A0A117NNB4"/>
<keyword evidence="13" id="KW-1185">Reference proteome</keyword>
<reference evidence="12 13" key="1">
    <citation type="submission" date="2015-10" db="EMBL/GenBank/DDBJ databases">
        <title>Genome sequencing of Penicillium freii.</title>
        <authorList>
            <person name="Nguyen H.D."/>
            <person name="Visagie C.M."/>
            <person name="Seifert K.A."/>
        </authorList>
    </citation>
    <scope>NUCLEOTIDE SEQUENCE [LARGE SCALE GENOMIC DNA]</scope>
    <source>
        <strain evidence="12 13">DAOM 242723</strain>
    </source>
</reference>
<evidence type="ECO:0000256" key="8">
    <source>
        <dbReference type="ARBA" id="ARBA00022833"/>
    </source>
</evidence>
<dbReference type="InterPro" id="IPR036038">
    <property type="entry name" value="Aminotransferase-like"/>
</dbReference>
<dbReference type="NCBIfam" id="TIGR01123">
    <property type="entry name" value="ilvE_II"/>
    <property type="match status" value="1"/>
</dbReference>
<dbReference type="Gene3D" id="3.30.470.10">
    <property type="match status" value="1"/>
</dbReference>
<dbReference type="Gene3D" id="3.90.180.10">
    <property type="entry name" value="Medium-chain alcohol dehydrogenases, catalytic domain"/>
    <property type="match status" value="1"/>
</dbReference>
<dbReference type="GO" id="GO:0009081">
    <property type="term" value="P:branched-chain amino acid metabolic process"/>
    <property type="evidence" value="ECO:0007669"/>
    <property type="project" value="InterPro"/>
</dbReference>
<keyword evidence="5" id="KW-0032">Aminotransferase</keyword>
<dbReference type="InterPro" id="IPR001544">
    <property type="entry name" value="Aminotrans_IV"/>
</dbReference>
<comment type="caution">
    <text evidence="12">The sequence shown here is derived from an EMBL/GenBank/DDBJ whole genome shotgun (WGS) entry which is preliminary data.</text>
</comment>
<evidence type="ECO:0000256" key="2">
    <source>
        <dbReference type="ARBA" id="ARBA00001947"/>
    </source>
</evidence>
<dbReference type="EMBL" id="LLXE01000170">
    <property type="protein sequence ID" value="KUM60543.1"/>
    <property type="molecule type" value="Genomic_DNA"/>
</dbReference>
<dbReference type="AlphaFoldDB" id="A0A117NNB4"/>
<dbReference type="SUPFAM" id="SSF56752">
    <property type="entry name" value="D-aminoacid aminotransferase-like PLP-dependent enzymes"/>
    <property type="match status" value="1"/>
</dbReference>
<evidence type="ECO:0000256" key="6">
    <source>
        <dbReference type="ARBA" id="ARBA00022679"/>
    </source>
</evidence>
<dbReference type="InterPro" id="IPR011032">
    <property type="entry name" value="GroES-like_sf"/>
</dbReference>